<evidence type="ECO:0000313" key="12">
    <source>
        <dbReference type="EMBL" id="LAC19892.1"/>
    </source>
</evidence>
<dbReference type="InterPro" id="IPR036786">
    <property type="entry name" value="Ribosome_mat_SBDS_N_sf"/>
</dbReference>
<evidence type="ECO:0000256" key="1">
    <source>
        <dbReference type="ARBA" id="ARBA00004123"/>
    </source>
</evidence>
<dbReference type="GO" id="GO:0042256">
    <property type="term" value="P:cytosolic ribosome assembly"/>
    <property type="evidence" value="ECO:0007669"/>
    <property type="project" value="InterPro"/>
</dbReference>
<keyword evidence="5" id="KW-0690">Ribosome biogenesis</keyword>
<evidence type="ECO:0000259" key="10">
    <source>
        <dbReference type="Pfam" id="PF20268"/>
    </source>
</evidence>
<evidence type="ECO:0000256" key="4">
    <source>
        <dbReference type="ARBA" id="ARBA00022490"/>
    </source>
</evidence>
<dbReference type="Pfam" id="PF09377">
    <property type="entry name" value="SBDS_domain_II"/>
    <property type="match status" value="1"/>
</dbReference>
<comment type="subcellular location">
    <subcellularLocation>
        <location evidence="2">Cytoplasm</location>
    </subcellularLocation>
    <subcellularLocation>
        <location evidence="1">Nucleus</location>
    </subcellularLocation>
</comment>
<sequence>MSGNIFTPTNQKQLTNVAVVRLSKGGKRFEIACYKNKVVNWRDGTETDINEVLQVRDFVFTNVSKGEIARKELINKSFGTSDISEVCLTILNTGDVQWSDKERKELQENLFKEIANIIADKCIDPETGAAQQSGMIQNAMKELHFSVKTNQGAKKQALTLIPKLATVLSIKRANMRVKVTVPVKEGKKLKGKIAELMTIESEDNDMDDTVVTGLVCPGNVKAITELVKKSTKGRGNIEVLCLKEVAHEEPML</sequence>
<dbReference type="Gene3D" id="3.30.70.240">
    <property type="match status" value="1"/>
</dbReference>
<dbReference type="SUPFAM" id="SSF89895">
    <property type="entry name" value="FYSH domain"/>
    <property type="match status" value="1"/>
</dbReference>
<dbReference type="Pfam" id="PF20268">
    <property type="entry name" value="SBDS_C"/>
    <property type="match status" value="1"/>
</dbReference>
<protein>
    <submittedName>
        <fullName evidence="11">Ribosome maturation protein SBDS-like</fullName>
    </submittedName>
</protein>
<dbReference type="InterPro" id="IPR019783">
    <property type="entry name" value="SDO1/SBDS_N"/>
</dbReference>
<dbReference type="EMBL" id="IACF01001867">
    <property type="protein sequence ID" value="LAB67544.1"/>
    <property type="molecule type" value="mRNA"/>
</dbReference>
<dbReference type="AlphaFoldDB" id="A0A2P2I0H8"/>
<dbReference type="Gene3D" id="1.10.10.900">
    <property type="entry name" value="SBDS protein C-terminal domain, subdomain 1"/>
    <property type="match status" value="1"/>
</dbReference>
<proteinExistence type="evidence at transcript level"/>
<feature type="domain" description="Ribosome maturation protein SDO1/SBDS N-terminal" evidence="8">
    <location>
        <begin position="16"/>
        <end position="104"/>
    </location>
</feature>
<dbReference type="SUPFAM" id="SSF109728">
    <property type="entry name" value="Hypothetical protein AF0491, middle domain"/>
    <property type="match status" value="1"/>
</dbReference>
<comment type="subunit">
    <text evidence="7">Associates with the 60S ribosomal subunit.</text>
</comment>
<reference evidence="12" key="1">
    <citation type="submission" date="2017-11" db="EMBL/GenBank/DDBJ databases">
        <title>The sensing device of the deep-sea amphipod.</title>
        <authorList>
            <person name="Kobayashi H."/>
            <person name="Nagahama T."/>
            <person name="Arai W."/>
            <person name="Sasagawa Y."/>
            <person name="Umeda M."/>
            <person name="Hayashi T."/>
            <person name="Nikaido I."/>
            <person name="Watanabe H."/>
            <person name="Oguri K."/>
            <person name="Kitazato H."/>
            <person name="Fujioka K."/>
            <person name="Kido Y."/>
            <person name="Takami H."/>
        </authorList>
    </citation>
    <scope>NUCLEOTIDE SEQUENCE</scope>
    <source>
        <tissue evidence="12">Whole body</tissue>
    </source>
</reference>
<evidence type="ECO:0000256" key="6">
    <source>
        <dbReference type="ARBA" id="ARBA00023242"/>
    </source>
</evidence>
<dbReference type="GO" id="GO:0005737">
    <property type="term" value="C:cytoplasm"/>
    <property type="evidence" value="ECO:0007669"/>
    <property type="project" value="UniProtKB-SubCell"/>
</dbReference>
<evidence type="ECO:0000259" key="8">
    <source>
        <dbReference type="Pfam" id="PF01172"/>
    </source>
</evidence>
<dbReference type="NCBIfam" id="TIGR00291">
    <property type="entry name" value="RNA_SBDS"/>
    <property type="match status" value="1"/>
</dbReference>
<dbReference type="PANTHER" id="PTHR10927:SF1">
    <property type="entry name" value="RIBOSOME MATURATION PROTEIN SBDS"/>
    <property type="match status" value="1"/>
</dbReference>
<evidence type="ECO:0000259" key="9">
    <source>
        <dbReference type="Pfam" id="PF09377"/>
    </source>
</evidence>
<dbReference type="Pfam" id="PF01172">
    <property type="entry name" value="SBDS_N"/>
    <property type="match status" value="1"/>
</dbReference>
<dbReference type="InterPro" id="IPR018978">
    <property type="entry name" value="SDO1/SBDS_central"/>
</dbReference>
<evidence type="ECO:0000256" key="7">
    <source>
        <dbReference type="ARBA" id="ARBA00049708"/>
    </source>
</evidence>
<dbReference type="InterPro" id="IPR037188">
    <property type="entry name" value="Sdo1/SBDS_central_sf"/>
</dbReference>
<keyword evidence="6" id="KW-0539">Nucleus</keyword>
<evidence type="ECO:0000256" key="3">
    <source>
        <dbReference type="ARBA" id="ARBA00007433"/>
    </source>
</evidence>
<name>A0A2P2I0H8_9CRUS</name>
<evidence type="ECO:0000256" key="2">
    <source>
        <dbReference type="ARBA" id="ARBA00004496"/>
    </source>
</evidence>
<comment type="similarity">
    <text evidence="3">Belongs to the SDO1/SBDS family.</text>
</comment>
<dbReference type="EMBL" id="IACT01000480">
    <property type="protein sequence ID" value="LAC19892.1"/>
    <property type="molecule type" value="mRNA"/>
</dbReference>
<dbReference type="Gene3D" id="3.30.1250.10">
    <property type="entry name" value="Ribosome maturation protein SBDS, N-terminal domain"/>
    <property type="match status" value="1"/>
</dbReference>
<dbReference type="InterPro" id="IPR002140">
    <property type="entry name" value="Sdo1/SBDS"/>
</dbReference>
<evidence type="ECO:0000313" key="11">
    <source>
        <dbReference type="EMBL" id="LAB67544.1"/>
    </source>
</evidence>
<reference evidence="11" key="2">
    <citation type="journal article" date="2018" name="Biosci. Biotechnol. Biochem.">
        <title>Polysaccharide hydrolase of the hadal zone amphipods Hirondellea gigas.</title>
        <authorList>
            <person name="Kobayashi H."/>
            <person name="Nagahama T."/>
            <person name="Arai W."/>
            <person name="Sasagawa Y."/>
            <person name="Umeda M."/>
            <person name="Hayashi T."/>
            <person name="Nikaido I."/>
            <person name="Watanabe H."/>
            <person name="Oguri K."/>
            <person name="Kitazato H."/>
            <person name="Fujioka K."/>
            <person name="Kido Y."/>
            <person name="Takami H."/>
        </authorList>
    </citation>
    <scope>NUCLEOTIDE SEQUENCE</scope>
    <source>
        <tissue evidence="11">Whole body</tissue>
    </source>
</reference>
<evidence type="ECO:0000256" key="5">
    <source>
        <dbReference type="ARBA" id="ARBA00022517"/>
    </source>
</evidence>
<organism evidence="11">
    <name type="scientific">Hirondellea gigas</name>
    <dbReference type="NCBI Taxonomy" id="1518452"/>
    <lineage>
        <taxon>Eukaryota</taxon>
        <taxon>Metazoa</taxon>
        <taxon>Ecdysozoa</taxon>
        <taxon>Arthropoda</taxon>
        <taxon>Crustacea</taxon>
        <taxon>Multicrustacea</taxon>
        <taxon>Malacostraca</taxon>
        <taxon>Eumalacostraca</taxon>
        <taxon>Peracarida</taxon>
        <taxon>Amphipoda</taxon>
        <taxon>Amphilochidea</taxon>
        <taxon>Lysianassida</taxon>
        <taxon>Lysianassidira</taxon>
        <taxon>Lysianassoidea</taxon>
        <taxon>Lysianassidae</taxon>
        <taxon>Hirondellea</taxon>
    </lineage>
</organism>
<dbReference type="InterPro" id="IPR039100">
    <property type="entry name" value="Sdo1/SBDS-like"/>
</dbReference>
<accession>A0A2P2I0H8</accession>
<feature type="domain" description="Ribosome maturation protein SDO1/SBDS central" evidence="9">
    <location>
        <begin position="112"/>
        <end position="173"/>
    </location>
</feature>
<keyword evidence="4" id="KW-0963">Cytoplasm</keyword>
<feature type="domain" description="Ribosome maturation protein SDO1/SBDS C-terminal" evidence="10">
    <location>
        <begin position="175"/>
        <end position="241"/>
    </location>
</feature>
<dbReference type="InterPro" id="IPR046928">
    <property type="entry name" value="SDO1/SBDS_C"/>
</dbReference>
<dbReference type="PANTHER" id="PTHR10927">
    <property type="entry name" value="RIBOSOME MATURATION PROTEIN SBDS"/>
    <property type="match status" value="1"/>
</dbReference>
<dbReference type="GO" id="GO:0005634">
    <property type="term" value="C:nucleus"/>
    <property type="evidence" value="ECO:0007669"/>
    <property type="project" value="UniProtKB-SubCell"/>
</dbReference>